<evidence type="ECO:0000256" key="6">
    <source>
        <dbReference type="SAM" id="Phobius"/>
    </source>
</evidence>
<dbReference type="Gene3D" id="1.20.1720.10">
    <property type="entry name" value="Multidrug resistance protein D"/>
    <property type="match status" value="1"/>
</dbReference>
<dbReference type="RefSeq" id="WP_170322620.1">
    <property type="nucleotide sequence ID" value="NZ_BAAAHL010000011.1"/>
</dbReference>
<organism evidence="8 9">
    <name type="scientific">Acrocarpospora macrocephala</name>
    <dbReference type="NCBI Taxonomy" id="150177"/>
    <lineage>
        <taxon>Bacteria</taxon>
        <taxon>Bacillati</taxon>
        <taxon>Actinomycetota</taxon>
        <taxon>Actinomycetes</taxon>
        <taxon>Streptosporangiales</taxon>
        <taxon>Streptosporangiaceae</taxon>
        <taxon>Acrocarpospora</taxon>
    </lineage>
</organism>
<dbReference type="SUPFAM" id="SSF103473">
    <property type="entry name" value="MFS general substrate transporter"/>
    <property type="match status" value="1"/>
</dbReference>
<comment type="caution">
    <text evidence="8">The sequence shown here is derived from an EMBL/GenBank/DDBJ whole genome shotgun (WGS) entry which is preliminary data.</text>
</comment>
<evidence type="ECO:0000313" key="8">
    <source>
        <dbReference type="EMBL" id="GES11281.1"/>
    </source>
</evidence>
<evidence type="ECO:0000256" key="3">
    <source>
        <dbReference type="ARBA" id="ARBA00022692"/>
    </source>
</evidence>
<feature type="domain" description="Major facilitator superfamily (MFS) profile" evidence="7">
    <location>
        <begin position="4"/>
        <end position="386"/>
    </location>
</feature>
<keyword evidence="5 6" id="KW-0472">Membrane</keyword>
<dbReference type="PANTHER" id="PTHR23506">
    <property type="entry name" value="GH10249P"/>
    <property type="match status" value="1"/>
</dbReference>
<proteinExistence type="predicted"/>
<evidence type="ECO:0000256" key="2">
    <source>
        <dbReference type="ARBA" id="ARBA00022448"/>
    </source>
</evidence>
<evidence type="ECO:0000256" key="1">
    <source>
        <dbReference type="ARBA" id="ARBA00004651"/>
    </source>
</evidence>
<dbReference type="InterPro" id="IPR001958">
    <property type="entry name" value="Tet-R_TetA/multi-R_MdtG-like"/>
</dbReference>
<keyword evidence="9" id="KW-1185">Reference proteome</keyword>
<feature type="transmembrane region" description="Helical" evidence="6">
    <location>
        <begin position="363"/>
        <end position="382"/>
    </location>
</feature>
<dbReference type="EMBL" id="BLAE01000028">
    <property type="protein sequence ID" value="GES11281.1"/>
    <property type="molecule type" value="Genomic_DNA"/>
</dbReference>
<evidence type="ECO:0000256" key="5">
    <source>
        <dbReference type="ARBA" id="ARBA00023136"/>
    </source>
</evidence>
<gene>
    <name evidence="8" type="ORF">Amac_048780</name>
</gene>
<feature type="transmembrane region" description="Helical" evidence="6">
    <location>
        <begin position="301"/>
        <end position="324"/>
    </location>
</feature>
<feature type="transmembrane region" description="Helical" evidence="6">
    <location>
        <begin position="65"/>
        <end position="87"/>
    </location>
</feature>
<feature type="transmembrane region" description="Helical" evidence="6">
    <location>
        <begin position="159"/>
        <end position="177"/>
    </location>
</feature>
<dbReference type="PANTHER" id="PTHR23506:SF23">
    <property type="entry name" value="GH10249P"/>
    <property type="match status" value="1"/>
</dbReference>
<evidence type="ECO:0000256" key="4">
    <source>
        <dbReference type="ARBA" id="ARBA00022989"/>
    </source>
</evidence>
<accession>A0A5M3WVE7</accession>
<dbReference type="InterPro" id="IPR020846">
    <property type="entry name" value="MFS_dom"/>
</dbReference>
<dbReference type="InterPro" id="IPR036259">
    <property type="entry name" value="MFS_trans_sf"/>
</dbReference>
<keyword evidence="4 6" id="KW-1133">Transmembrane helix</keyword>
<keyword evidence="3 6" id="KW-0812">Transmembrane</keyword>
<feature type="transmembrane region" description="Helical" evidence="6">
    <location>
        <begin position="276"/>
        <end position="295"/>
    </location>
</feature>
<dbReference type="PROSITE" id="PS50850">
    <property type="entry name" value="MFS"/>
    <property type="match status" value="1"/>
</dbReference>
<protein>
    <submittedName>
        <fullName evidence="8">Putative transporter</fullName>
    </submittedName>
</protein>
<dbReference type="InterPro" id="IPR005828">
    <property type="entry name" value="MFS_sugar_transport-like"/>
</dbReference>
<dbReference type="Gene3D" id="1.20.1250.20">
    <property type="entry name" value="MFS general substrate transporter like domains"/>
    <property type="match status" value="1"/>
</dbReference>
<dbReference type="GO" id="GO:0022857">
    <property type="term" value="F:transmembrane transporter activity"/>
    <property type="evidence" value="ECO:0007669"/>
    <property type="project" value="InterPro"/>
</dbReference>
<feature type="transmembrane region" description="Helical" evidence="6">
    <location>
        <begin position="211"/>
        <end position="229"/>
    </location>
</feature>
<feature type="transmembrane region" description="Helical" evidence="6">
    <location>
        <begin position="29"/>
        <end position="53"/>
    </location>
</feature>
<feature type="transmembrane region" description="Helical" evidence="6">
    <location>
        <begin position="241"/>
        <end position="264"/>
    </location>
</feature>
<feature type="transmembrane region" description="Helical" evidence="6">
    <location>
        <begin position="99"/>
        <end position="120"/>
    </location>
</feature>
<name>A0A5M3WVE7_9ACTN</name>
<dbReference type="Pfam" id="PF07690">
    <property type="entry name" value="MFS_1"/>
    <property type="match status" value="1"/>
</dbReference>
<dbReference type="AlphaFoldDB" id="A0A5M3WVE7"/>
<dbReference type="Pfam" id="PF00083">
    <property type="entry name" value="Sugar_tr"/>
    <property type="match status" value="1"/>
</dbReference>
<comment type="subcellular location">
    <subcellularLocation>
        <location evidence="1">Cell membrane</location>
        <topology evidence="1">Multi-pass membrane protein</topology>
    </subcellularLocation>
</comment>
<dbReference type="InterPro" id="IPR011701">
    <property type="entry name" value="MFS"/>
</dbReference>
<evidence type="ECO:0000259" key="7">
    <source>
        <dbReference type="PROSITE" id="PS50850"/>
    </source>
</evidence>
<evidence type="ECO:0000313" key="9">
    <source>
        <dbReference type="Proteomes" id="UP000331127"/>
    </source>
</evidence>
<dbReference type="Proteomes" id="UP000331127">
    <property type="component" value="Unassembled WGS sequence"/>
</dbReference>
<feature type="transmembrane region" description="Helical" evidence="6">
    <location>
        <begin position="336"/>
        <end position="357"/>
    </location>
</feature>
<dbReference type="GO" id="GO:0005886">
    <property type="term" value="C:plasma membrane"/>
    <property type="evidence" value="ECO:0007669"/>
    <property type="project" value="UniProtKB-SubCell"/>
</dbReference>
<dbReference type="InterPro" id="IPR050930">
    <property type="entry name" value="MFS_Vesicular_Transporter"/>
</dbReference>
<dbReference type="PRINTS" id="PR01035">
    <property type="entry name" value="TCRTETA"/>
</dbReference>
<sequence length="386" mass="38408">MPKVVWLLAIIGFTTMVGSGVVAPSLPALAIEFGITAGVASLAVSVFAAMRLVGGLATTGLLRVWTLRTLLSGGLLLQGLSALGAGLAPEVISFLVARAVGGIGSAAFTAAATGLLIATVPADVRGRAMSTFMTGISLGTVSGPAMGGTLATLSARLPLVGYGVATTLASVLAFVLLRPHRTLRAAGSAPMQDAANGSTRATARALATDKVFVAVLMCQFIAGWIFYGMRSGFIPLHLAAAAYSTAFIGLMVSLTALSQVAGSAIAGPWSDSRGRYGPLLAGIACTAISLVFIALPDRMPLVVAGFVLLGLAAGGVNSVSSALLGDSGRGTNSTALAAYMVAMDLAAVVGSLVSGVLADSVGFPAAFALAGALTLAAGAFVLRARR</sequence>
<keyword evidence="2" id="KW-0813">Transport</keyword>
<reference evidence="8 9" key="1">
    <citation type="submission" date="2019-10" db="EMBL/GenBank/DDBJ databases">
        <title>Whole genome shotgun sequence of Acrocarpospora macrocephala NBRC 16266.</title>
        <authorList>
            <person name="Ichikawa N."/>
            <person name="Kimura A."/>
            <person name="Kitahashi Y."/>
            <person name="Komaki H."/>
            <person name="Oguchi A."/>
        </authorList>
    </citation>
    <scope>NUCLEOTIDE SEQUENCE [LARGE SCALE GENOMIC DNA]</scope>
    <source>
        <strain evidence="8 9">NBRC 16266</strain>
    </source>
</reference>